<dbReference type="Pfam" id="PF08238">
    <property type="entry name" value="Sel1"/>
    <property type="match status" value="4"/>
</dbReference>
<comment type="subcellular location">
    <subcellularLocation>
        <location evidence="1">Membrane</location>
        <topology evidence="1">Single-pass membrane protein</topology>
    </subcellularLocation>
</comment>
<evidence type="ECO:0000256" key="1">
    <source>
        <dbReference type="ARBA" id="ARBA00004167"/>
    </source>
</evidence>
<evidence type="ECO:0000313" key="7">
    <source>
        <dbReference type="EMBL" id="TLM75703.1"/>
    </source>
</evidence>
<dbReference type="InterPro" id="IPR006260">
    <property type="entry name" value="TonB/TolA_C"/>
</dbReference>
<dbReference type="PANTHER" id="PTHR11102:SF160">
    <property type="entry name" value="ERAD-ASSOCIATED E3 UBIQUITIN-PROTEIN LIGASE COMPONENT HRD3"/>
    <property type="match status" value="1"/>
</dbReference>
<evidence type="ECO:0000256" key="5">
    <source>
        <dbReference type="SAM" id="SignalP"/>
    </source>
</evidence>
<dbReference type="Proteomes" id="UP000306791">
    <property type="component" value="Unassembled WGS sequence"/>
</dbReference>
<dbReference type="Gene3D" id="3.30.2420.10">
    <property type="entry name" value="TonB"/>
    <property type="match status" value="1"/>
</dbReference>
<keyword evidence="3" id="KW-1133">Transmembrane helix</keyword>
<evidence type="ECO:0000256" key="4">
    <source>
        <dbReference type="ARBA" id="ARBA00023136"/>
    </source>
</evidence>
<dbReference type="PROSITE" id="PS52015">
    <property type="entry name" value="TONB_CTD"/>
    <property type="match status" value="1"/>
</dbReference>
<evidence type="ECO:0000259" key="6">
    <source>
        <dbReference type="PROSITE" id="PS52015"/>
    </source>
</evidence>
<evidence type="ECO:0000256" key="3">
    <source>
        <dbReference type="ARBA" id="ARBA00022989"/>
    </source>
</evidence>
<organism evidence="7 8">
    <name type="scientific">Microbulbifer harenosus</name>
    <dbReference type="NCBI Taxonomy" id="2576840"/>
    <lineage>
        <taxon>Bacteria</taxon>
        <taxon>Pseudomonadati</taxon>
        <taxon>Pseudomonadota</taxon>
        <taxon>Gammaproteobacteria</taxon>
        <taxon>Cellvibrionales</taxon>
        <taxon>Microbulbiferaceae</taxon>
        <taxon>Microbulbifer</taxon>
    </lineage>
</organism>
<dbReference type="PANTHER" id="PTHR11102">
    <property type="entry name" value="SEL-1-LIKE PROTEIN"/>
    <property type="match status" value="1"/>
</dbReference>
<dbReference type="InterPro" id="IPR006597">
    <property type="entry name" value="Sel1-like"/>
</dbReference>
<dbReference type="SUPFAM" id="SSF81901">
    <property type="entry name" value="HCP-like"/>
    <property type="match status" value="2"/>
</dbReference>
<keyword evidence="4" id="KW-0472">Membrane</keyword>
<feature type="signal peptide" evidence="5">
    <location>
        <begin position="1"/>
        <end position="21"/>
    </location>
</feature>
<reference evidence="7 8" key="1">
    <citation type="submission" date="2019-05" db="EMBL/GenBank/DDBJ databases">
        <title>Microbulbifer harenosus sp. nov., an alginate-degrading bacterium isolated from coastal sand.</title>
        <authorList>
            <person name="Huang H."/>
            <person name="Mo K."/>
            <person name="Bao S."/>
        </authorList>
    </citation>
    <scope>NUCLEOTIDE SEQUENCE [LARGE SCALE GENOMIC DNA]</scope>
    <source>
        <strain evidence="7 8">HB161719</strain>
    </source>
</reference>
<feature type="domain" description="TonB C-terminal" evidence="6">
    <location>
        <begin position="138"/>
        <end position="231"/>
    </location>
</feature>
<dbReference type="RefSeq" id="WP_138236675.1">
    <property type="nucleotide sequence ID" value="NZ_CP185860.1"/>
</dbReference>
<name>A0ABY2UGE2_9GAMM</name>
<keyword evidence="5" id="KW-0732">Signal</keyword>
<evidence type="ECO:0000313" key="8">
    <source>
        <dbReference type="Proteomes" id="UP000306791"/>
    </source>
</evidence>
<dbReference type="InterPro" id="IPR011990">
    <property type="entry name" value="TPR-like_helical_dom_sf"/>
</dbReference>
<feature type="chain" id="PRO_5047389579" evidence="5">
    <location>
        <begin position="22"/>
        <end position="477"/>
    </location>
</feature>
<gene>
    <name evidence="7" type="ORF">FDY93_15530</name>
</gene>
<dbReference type="InterPro" id="IPR050767">
    <property type="entry name" value="Sel1_AlgK"/>
</dbReference>
<dbReference type="Gene3D" id="1.25.40.10">
    <property type="entry name" value="Tetratricopeptide repeat domain"/>
    <property type="match status" value="2"/>
</dbReference>
<dbReference type="SUPFAM" id="SSF74653">
    <property type="entry name" value="TolA/TonB C-terminal domain"/>
    <property type="match status" value="1"/>
</dbReference>
<dbReference type="NCBIfam" id="TIGR01352">
    <property type="entry name" value="tonB_Cterm"/>
    <property type="match status" value="1"/>
</dbReference>
<proteinExistence type="predicted"/>
<evidence type="ECO:0000256" key="2">
    <source>
        <dbReference type="ARBA" id="ARBA00022692"/>
    </source>
</evidence>
<keyword evidence="8" id="KW-1185">Reference proteome</keyword>
<protein>
    <submittedName>
        <fullName evidence="7">TonB family protein</fullName>
    </submittedName>
</protein>
<keyword evidence="2" id="KW-0812">Transmembrane</keyword>
<dbReference type="SMART" id="SM00671">
    <property type="entry name" value="SEL1"/>
    <property type="match status" value="3"/>
</dbReference>
<dbReference type="Pfam" id="PF03544">
    <property type="entry name" value="TonB_C"/>
    <property type="match status" value="1"/>
</dbReference>
<accession>A0ABY2UGE2</accession>
<sequence length="477" mass="53086">MKRTFLGMMLILAGAALPAQANFDKAMEAYTAGNFTEAYRSFDALAAIGDYSSAFNIGVMYYRGEYVERDPVEAWAWMQLAGSESDTENMLLTAEKVFSGLSVAQQQAAKARLDALLDSYSTEVLSTELAPVLLSDDECDVDRTPVSKKQPRYPQTALRKGQFGRVVVEYSVMPGGHVRDVAVVQSSGEDFSQAAGESALYYRYEPMPLAQPTGGYKTAISFSMHGKIDNKQGLVAELQEWRDKAEAGDGLAQYVYAYRLGVFRSFQHYMKDVNLEYQTANRWYLESAKQGIPHAQYEIGRNMIAGRGCEADAEGGMKWISAAAVAGLPEAQQYLASSPGAMPEEERRAHAIRWLKNAAANGHYFSGLLLAWELVSGPGQITQEELSHAEKLVAAEPVNYFDKVRILETEAAVAAARGDFPRAQRLQKKAVKIADRLEWDLRDVHHRMEAYKRKEKWVGPYYYDIELEPTPLQASAQ</sequence>
<dbReference type="InterPro" id="IPR037682">
    <property type="entry name" value="TonB_C"/>
</dbReference>
<comment type="caution">
    <text evidence="7">The sequence shown here is derived from an EMBL/GenBank/DDBJ whole genome shotgun (WGS) entry which is preliminary data.</text>
</comment>
<dbReference type="EMBL" id="VANI01000016">
    <property type="protein sequence ID" value="TLM75703.1"/>
    <property type="molecule type" value="Genomic_DNA"/>
</dbReference>